<feature type="region of interest" description="Disordered" evidence="1">
    <location>
        <begin position="189"/>
        <end position="209"/>
    </location>
</feature>
<dbReference type="Pfam" id="PF01510">
    <property type="entry name" value="Amidase_2"/>
    <property type="match status" value="1"/>
</dbReference>
<dbReference type="InterPro" id="IPR002502">
    <property type="entry name" value="Amidase_domain"/>
</dbReference>
<reference evidence="3 4" key="1">
    <citation type="submission" date="2019-10" db="EMBL/GenBank/DDBJ databases">
        <title>Streptomyces sp. strain GY16 isolated from leaves of Broussonetia papyrifera.</title>
        <authorList>
            <person name="Mo P."/>
        </authorList>
    </citation>
    <scope>NUCLEOTIDE SEQUENCE [LARGE SCALE GENOMIC DNA]</scope>
    <source>
        <strain evidence="3 4">GY16</strain>
    </source>
</reference>
<dbReference type="SUPFAM" id="SSF55846">
    <property type="entry name" value="N-acetylmuramoyl-L-alanine amidase-like"/>
    <property type="match status" value="1"/>
</dbReference>
<gene>
    <name evidence="3" type="ORF">F9278_36115</name>
</gene>
<proteinExistence type="predicted"/>
<organism evidence="3 4">
    <name type="scientific">Streptomyces phaeolivaceus</name>
    <dbReference type="NCBI Taxonomy" id="2653200"/>
    <lineage>
        <taxon>Bacteria</taxon>
        <taxon>Bacillati</taxon>
        <taxon>Actinomycetota</taxon>
        <taxon>Actinomycetes</taxon>
        <taxon>Kitasatosporales</taxon>
        <taxon>Streptomycetaceae</taxon>
        <taxon>Streptomyces</taxon>
    </lineage>
</organism>
<evidence type="ECO:0000313" key="3">
    <source>
        <dbReference type="EMBL" id="QFR03030.1"/>
    </source>
</evidence>
<dbReference type="Proteomes" id="UP000327294">
    <property type="component" value="Chromosome"/>
</dbReference>
<dbReference type="KEGG" id="sphv:F9278_36115"/>
<dbReference type="AlphaFoldDB" id="A0A5P8KJW6"/>
<evidence type="ECO:0000313" key="4">
    <source>
        <dbReference type="Proteomes" id="UP000327294"/>
    </source>
</evidence>
<dbReference type="GO" id="GO:0008745">
    <property type="term" value="F:N-acetylmuramoyl-L-alanine amidase activity"/>
    <property type="evidence" value="ECO:0007669"/>
    <property type="project" value="InterPro"/>
</dbReference>
<keyword evidence="4" id="KW-1185">Reference proteome</keyword>
<dbReference type="Gene3D" id="3.40.80.10">
    <property type="entry name" value="Peptidoglycan recognition protein-like"/>
    <property type="match status" value="1"/>
</dbReference>
<dbReference type="InterPro" id="IPR036505">
    <property type="entry name" value="Amidase/PGRP_sf"/>
</dbReference>
<evidence type="ECO:0000256" key="1">
    <source>
        <dbReference type="SAM" id="MobiDB-lite"/>
    </source>
</evidence>
<dbReference type="GO" id="GO:0009253">
    <property type="term" value="P:peptidoglycan catabolic process"/>
    <property type="evidence" value="ECO:0007669"/>
    <property type="project" value="InterPro"/>
</dbReference>
<feature type="domain" description="N-acetylmuramoyl-L-alanine amidase" evidence="2">
    <location>
        <begin position="23"/>
        <end position="176"/>
    </location>
</feature>
<evidence type="ECO:0000259" key="2">
    <source>
        <dbReference type="SMART" id="SM00644"/>
    </source>
</evidence>
<sequence>MTAPRFAAALRTEGLAVVEVGDWEDHNRNHVGPWGPVHGVMFHHTVTRGSAHTVSLCRNGYSGLPGPLCHGVITKDGRVHLVGYGRANHAGLGDPDVLRAVIAEKALPVDDEATVDGNRHFYGFECENLGDGEDPWPQAQLDAIERVAAAVCRHHGWNTVSAFRHLDWQPGKVDPLGVDWKAMQKRVDRRLGSGAPGPSTPAPSTPTVSLRRLREAALGDPKRPGTPVSYKGVITVETALGDRGLLDELYVDGHWGTRTTPGYARWQRSEAGGGYRGDDADGIPGRDSLTRLGLKAGFKVVD</sequence>
<protein>
    <submittedName>
        <fullName evidence="3">N-acetylmuramoyl-L-alanine amidase</fullName>
    </submittedName>
</protein>
<dbReference type="EMBL" id="CP045096">
    <property type="protein sequence ID" value="QFR03030.1"/>
    <property type="molecule type" value="Genomic_DNA"/>
</dbReference>
<accession>A0A5P8KJW6</accession>
<dbReference type="SMART" id="SM00644">
    <property type="entry name" value="Ami_2"/>
    <property type="match status" value="1"/>
</dbReference>
<name>A0A5P8KJW6_9ACTN</name>